<dbReference type="InterPro" id="IPR015868">
    <property type="entry name" value="Glutaminase"/>
</dbReference>
<protein>
    <recommendedName>
        <fullName evidence="3 6">Glutaminase</fullName>
        <ecNumber evidence="3 6">3.5.1.2</ecNumber>
    </recommendedName>
</protein>
<name>A0A1G6R959_9BACT</name>
<dbReference type="SUPFAM" id="SSF56601">
    <property type="entry name" value="beta-lactamase/transpeptidase-like"/>
    <property type="match status" value="1"/>
</dbReference>
<evidence type="ECO:0000313" key="7">
    <source>
        <dbReference type="EMBL" id="SDD00991.1"/>
    </source>
</evidence>
<dbReference type="GO" id="GO:0006537">
    <property type="term" value="P:glutamate biosynthetic process"/>
    <property type="evidence" value="ECO:0007669"/>
    <property type="project" value="TreeGrafter"/>
</dbReference>
<dbReference type="GO" id="GO:0006543">
    <property type="term" value="P:L-glutamine catabolic process"/>
    <property type="evidence" value="ECO:0007669"/>
    <property type="project" value="TreeGrafter"/>
</dbReference>
<dbReference type="Proteomes" id="UP000199452">
    <property type="component" value="Unassembled WGS sequence"/>
</dbReference>
<evidence type="ECO:0000256" key="1">
    <source>
        <dbReference type="ARBA" id="ARBA00011076"/>
    </source>
</evidence>
<keyword evidence="4 6" id="KW-0378">Hydrolase</keyword>
<feature type="binding site" evidence="6">
    <location>
        <position position="164"/>
    </location>
    <ligand>
        <name>substrate</name>
    </ligand>
</feature>
<dbReference type="HAMAP" id="MF_00313">
    <property type="entry name" value="Glutaminase"/>
    <property type="match status" value="1"/>
</dbReference>
<feature type="binding site" evidence="6">
    <location>
        <position position="157"/>
    </location>
    <ligand>
        <name>substrate</name>
    </ligand>
</feature>
<dbReference type="Pfam" id="PF04960">
    <property type="entry name" value="Glutaminase"/>
    <property type="match status" value="1"/>
</dbReference>
<accession>A0A1G6R959</accession>
<evidence type="ECO:0000256" key="6">
    <source>
        <dbReference type="HAMAP-Rule" id="MF_00313"/>
    </source>
</evidence>
<feature type="binding site" evidence="6">
    <location>
        <position position="240"/>
    </location>
    <ligand>
        <name>substrate</name>
    </ligand>
</feature>
<feature type="binding site" evidence="6">
    <location>
        <position position="63"/>
    </location>
    <ligand>
        <name>substrate</name>
    </ligand>
</feature>
<dbReference type="PANTHER" id="PTHR12544">
    <property type="entry name" value="GLUTAMINASE"/>
    <property type="match status" value="1"/>
</dbReference>
<evidence type="ECO:0000313" key="8">
    <source>
        <dbReference type="Proteomes" id="UP000199452"/>
    </source>
</evidence>
<keyword evidence="8" id="KW-1185">Reference proteome</keyword>
<dbReference type="FunFam" id="3.40.710.10:FF:000005">
    <property type="entry name" value="Glutaminase"/>
    <property type="match status" value="1"/>
</dbReference>
<comment type="subunit">
    <text evidence="2 6">Homotetramer.</text>
</comment>
<dbReference type="EC" id="3.5.1.2" evidence="3 6"/>
<feature type="binding site" evidence="6">
    <location>
        <position position="113"/>
    </location>
    <ligand>
        <name>substrate</name>
    </ligand>
</feature>
<dbReference type="RefSeq" id="WP_092440357.1">
    <property type="nucleotide sequence ID" value="NZ_FMYP01000071.1"/>
</dbReference>
<dbReference type="STRING" id="1640674.SAMN05216323_107112"/>
<feature type="binding site" evidence="6">
    <location>
        <position position="258"/>
    </location>
    <ligand>
        <name>substrate</name>
    </ligand>
</feature>
<dbReference type="AlphaFoldDB" id="A0A1G6R959"/>
<dbReference type="PANTHER" id="PTHR12544:SF29">
    <property type="entry name" value="GLUTAMINASE"/>
    <property type="match status" value="1"/>
</dbReference>
<evidence type="ECO:0000256" key="3">
    <source>
        <dbReference type="ARBA" id="ARBA00012918"/>
    </source>
</evidence>
<comment type="catalytic activity">
    <reaction evidence="5 6">
        <text>L-glutamine + H2O = L-glutamate + NH4(+)</text>
        <dbReference type="Rhea" id="RHEA:15889"/>
        <dbReference type="ChEBI" id="CHEBI:15377"/>
        <dbReference type="ChEBI" id="CHEBI:28938"/>
        <dbReference type="ChEBI" id="CHEBI:29985"/>
        <dbReference type="ChEBI" id="CHEBI:58359"/>
        <dbReference type="EC" id="3.5.1.2"/>
    </reaction>
</comment>
<dbReference type="NCBIfam" id="TIGR03814">
    <property type="entry name" value="Gln_ase"/>
    <property type="match status" value="1"/>
</dbReference>
<feature type="binding site" evidence="6">
    <location>
        <position position="188"/>
    </location>
    <ligand>
        <name>substrate</name>
    </ligand>
</feature>
<dbReference type="GO" id="GO:0004359">
    <property type="term" value="F:glutaminase activity"/>
    <property type="evidence" value="ECO:0007669"/>
    <property type="project" value="UniProtKB-UniRule"/>
</dbReference>
<dbReference type="NCBIfam" id="NF002132">
    <property type="entry name" value="PRK00971.1-1"/>
    <property type="match status" value="1"/>
</dbReference>
<gene>
    <name evidence="6" type="primary">glsA</name>
    <name evidence="7" type="ORF">SAMN05216323_107112</name>
</gene>
<proteinExistence type="inferred from homology"/>
<evidence type="ECO:0000256" key="2">
    <source>
        <dbReference type="ARBA" id="ARBA00011881"/>
    </source>
</evidence>
<sequence length="304" mass="33276">MDYQRLLDEIYVEVKPLLAKGKVADYIPALAEVNPSSFGMAVVTLDGSVFSVGDAYNPFSIQSISKVFNLVLAFSRLGDAIWDRVGREPSGNAFNSLLQLEYEAGIPRNPFINAGAIVVADMLCELYPNAEDDLIRFVREVANNPEINYDLRVAQSERETGNRNFALGYFMKSFGNIHMPIERVMDFYFKQCSMSMNCVDLGRSFLMLANHGIVSHSGERVLTVSQTKRLSSLLLTSGLYNEAGEFAFRVGLPAKSGVGGGIAAIIPQKLSVVVWSPGLNTYGNSLAGIQALELFTTKSGISIF</sequence>
<dbReference type="EMBL" id="FMYP01000071">
    <property type="protein sequence ID" value="SDD00991.1"/>
    <property type="molecule type" value="Genomic_DNA"/>
</dbReference>
<dbReference type="NCBIfam" id="NF002133">
    <property type="entry name" value="PRK00971.1-2"/>
    <property type="match status" value="1"/>
</dbReference>
<comment type="similarity">
    <text evidence="1 6">Belongs to the glutaminase family.</text>
</comment>
<dbReference type="OrthoDB" id="9788822at2"/>
<keyword evidence="6" id="KW-0007">Acetylation</keyword>
<reference evidence="7 8" key="1">
    <citation type="submission" date="2016-09" db="EMBL/GenBank/DDBJ databases">
        <authorList>
            <person name="Capua I."/>
            <person name="De Benedictis P."/>
            <person name="Joannis T."/>
            <person name="Lombin L.H."/>
            <person name="Cattoli G."/>
        </authorList>
    </citation>
    <scope>NUCLEOTIDE SEQUENCE [LARGE SCALE GENOMIC DNA]</scope>
    <source>
        <strain evidence="7 8">A7P-90m</strain>
    </source>
</reference>
<evidence type="ECO:0000256" key="4">
    <source>
        <dbReference type="ARBA" id="ARBA00022801"/>
    </source>
</evidence>
<evidence type="ECO:0000256" key="5">
    <source>
        <dbReference type="ARBA" id="ARBA00049534"/>
    </source>
</evidence>
<dbReference type="InterPro" id="IPR012338">
    <property type="entry name" value="Beta-lactam/transpept-like"/>
</dbReference>
<dbReference type="Gene3D" id="3.40.710.10">
    <property type="entry name" value="DD-peptidase/beta-lactamase superfamily"/>
    <property type="match status" value="1"/>
</dbReference>
<organism evidence="7 8">
    <name type="scientific">Williamwhitmania taraxaci</name>
    <dbReference type="NCBI Taxonomy" id="1640674"/>
    <lineage>
        <taxon>Bacteria</taxon>
        <taxon>Pseudomonadati</taxon>
        <taxon>Bacteroidota</taxon>
        <taxon>Bacteroidia</taxon>
        <taxon>Bacteroidales</taxon>
        <taxon>Williamwhitmaniaceae</taxon>
        <taxon>Williamwhitmania</taxon>
    </lineage>
</organism>